<accession>A0A2R4CC23</accession>
<protein>
    <recommendedName>
        <fullName evidence="2">PBP domain-containing protein</fullName>
    </recommendedName>
</protein>
<gene>
    <name evidence="3" type="ORF">C9I28_17175</name>
</gene>
<dbReference type="RefSeq" id="WP_107142526.1">
    <property type="nucleotide sequence ID" value="NZ_CP028324.1"/>
</dbReference>
<dbReference type="EMBL" id="CP028324">
    <property type="protein sequence ID" value="AVR97177.1"/>
    <property type="molecule type" value="Genomic_DNA"/>
</dbReference>
<name>A0A2R4CC23_9BURK</name>
<keyword evidence="1" id="KW-0732">Signal</keyword>
<evidence type="ECO:0000313" key="4">
    <source>
        <dbReference type="Proteomes" id="UP000240505"/>
    </source>
</evidence>
<keyword evidence="4" id="KW-1185">Reference proteome</keyword>
<organism evidence="3 4">
    <name type="scientific">Pseudoduganella armeniaca</name>
    <dbReference type="NCBI Taxonomy" id="2072590"/>
    <lineage>
        <taxon>Bacteria</taxon>
        <taxon>Pseudomonadati</taxon>
        <taxon>Pseudomonadota</taxon>
        <taxon>Betaproteobacteria</taxon>
        <taxon>Burkholderiales</taxon>
        <taxon>Oxalobacteraceae</taxon>
        <taxon>Telluria group</taxon>
        <taxon>Pseudoduganella</taxon>
    </lineage>
</organism>
<dbReference type="KEGG" id="masz:C9I28_17175"/>
<dbReference type="InterPro" id="IPR050811">
    <property type="entry name" value="Phosphate_ABC_transporter"/>
</dbReference>
<dbReference type="Pfam" id="PF12849">
    <property type="entry name" value="PBP_like_2"/>
    <property type="match status" value="1"/>
</dbReference>
<evidence type="ECO:0000256" key="1">
    <source>
        <dbReference type="ARBA" id="ARBA00022729"/>
    </source>
</evidence>
<dbReference type="PANTHER" id="PTHR30570:SF1">
    <property type="entry name" value="PHOSPHATE-BINDING PROTEIN PSTS"/>
    <property type="match status" value="1"/>
</dbReference>
<reference evidence="3 4" key="1">
    <citation type="submission" date="2018-03" db="EMBL/GenBank/DDBJ databases">
        <title>Massilia armeniaca sp. nov., isolated from desert soil.</title>
        <authorList>
            <person name="Huang H."/>
            <person name="Ren M."/>
        </authorList>
    </citation>
    <scope>NUCLEOTIDE SEQUENCE [LARGE SCALE GENOMIC DNA]</scope>
    <source>
        <strain evidence="3 4">ZMN-3</strain>
    </source>
</reference>
<dbReference type="Gene3D" id="3.40.190.10">
    <property type="entry name" value="Periplasmic binding protein-like II"/>
    <property type="match status" value="2"/>
</dbReference>
<dbReference type="SUPFAM" id="SSF53850">
    <property type="entry name" value="Periplasmic binding protein-like II"/>
    <property type="match status" value="1"/>
</dbReference>
<dbReference type="AlphaFoldDB" id="A0A2R4CC23"/>
<evidence type="ECO:0000259" key="2">
    <source>
        <dbReference type="Pfam" id="PF12849"/>
    </source>
</evidence>
<feature type="domain" description="PBP" evidence="2">
    <location>
        <begin position="34"/>
        <end position="260"/>
    </location>
</feature>
<dbReference type="PANTHER" id="PTHR30570">
    <property type="entry name" value="PERIPLASMIC PHOSPHATE BINDING COMPONENT OF PHOSPHATE ABC TRANSPORTER"/>
    <property type="match status" value="1"/>
</dbReference>
<proteinExistence type="predicted"/>
<dbReference type="InterPro" id="IPR024370">
    <property type="entry name" value="PBP_domain"/>
</dbReference>
<dbReference type="Proteomes" id="UP000240505">
    <property type="component" value="Chromosome"/>
</dbReference>
<sequence>MDRRTASLAVAVGAGFCGTALLARARLVGDGAAQPGSLLISAAGAMLGLTTCWAQAFRQQHGDARVVIEKGGAMPAYIAARRGVIDLAAMTRPLTDAEDDASAHHYLVAKGQIGIVVNRASPILDLGRQQLQALLTGAAANWREVGGPDMPVQVVARGLGTSARQFAEEVLLAGGDFAPAASEYDRAADVVAAVGAHPGGIGAIALRGERLPPAVRLLAIDGVGATRSTALSGRYPFAHGFYLLLYGAADGMRGDFLRYARSTAGQAIVAELGLIPVR</sequence>
<dbReference type="OrthoDB" id="4008270at2"/>
<evidence type="ECO:0000313" key="3">
    <source>
        <dbReference type="EMBL" id="AVR97177.1"/>
    </source>
</evidence>